<protein>
    <recommendedName>
        <fullName evidence="3 7">UDP-glucose 6-dehydrogenase</fullName>
        <ecNumber evidence="3 7">1.1.1.22</ecNumber>
    </recommendedName>
</protein>
<proteinExistence type="inferred from homology"/>
<dbReference type="GO" id="GO:0051287">
    <property type="term" value="F:NAD binding"/>
    <property type="evidence" value="ECO:0007669"/>
    <property type="project" value="InterPro"/>
</dbReference>
<dbReference type="InterPro" id="IPR036291">
    <property type="entry name" value="NAD(P)-bd_dom_sf"/>
</dbReference>
<dbReference type="PIRSF" id="PIRSF000124">
    <property type="entry name" value="UDPglc_GDPman_dh"/>
    <property type="match status" value="1"/>
</dbReference>
<dbReference type="InterPro" id="IPR014027">
    <property type="entry name" value="UDP-Glc/GDP-Man_DH_C"/>
</dbReference>
<feature type="binding site" evidence="10">
    <location>
        <position position="161"/>
    </location>
    <ligand>
        <name>NAD(+)</name>
        <dbReference type="ChEBI" id="CHEBI:57540"/>
    </ligand>
</feature>
<dbReference type="Proteomes" id="UP000319619">
    <property type="component" value="Unassembled WGS sequence"/>
</dbReference>
<dbReference type="EMBL" id="NJBN01000002">
    <property type="protein sequence ID" value="TKJ41553.1"/>
    <property type="molecule type" value="Genomic_DNA"/>
</dbReference>
<dbReference type="SUPFAM" id="SSF48179">
    <property type="entry name" value="6-phosphogluconate dehydrogenase C-terminal domain-like"/>
    <property type="match status" value="1"/>
</dbReference>
<keyword evidence="5 7" id="KW-0520">NAD</keyword>
<comment type="pathway">
    <text evidence="1">Nucleotide-sugar biosynthesis; UDP-alpha-D-glucuronate biosynthesis; UDP-alpha-D-glucuronate from UDP-alpha-D-glucose: step 1/1.</text>
</comment>
<evidence type="ECO:0000259" key="11">
    <source>
        <dbReference type="SMART" id="SM00984"/>
    </source>
</evidence>
<evidence type="ECO:0000256" key="5">
    <source>
        <dbReference type="ARBA" id="ARBA00023027"/>
    </source>
</evidence>
<dbReference type="InterPro" id="IPR028357">
    <property type="entry name" value="UDPglc_DH_bac"/>
</dbReference>
<dbReference type="GO" id="GO:0003979">
    <property type="term" value="F:UDP-glucose 6-dehydrogenase activity"/>
    <property type="evidence" value="ECO:0007669"/>
    <property type="project" value="UniProtKB-EC"/>
</dbReference>
<comment type="similarity">
    <text evidence="2 7">Belongs to the UDP-glucose/GDP-mannose dehydrogenase family.</text>
</comment>
<dbReference type="Pfam" id="PF03720">
    <property type="entry name" value="UDPG_MGDP_dh_C"/>
    <property type="match status" value="1"/>
</dbReference>
<sequence>MNISVFGLGYVGCVSAACFAKLGHKVIGVDVNPEKVRLINEGKSTIIENEIGDIVRETVGSGQLSATESTEEAILASDISLICVGTPSNENGSLNLKYVESCATAIGEALAKRNGYHVVVNRSTMLPESMRNTVIPALEAGSGKVAGSDFGVCINPEFLREATSVRDFHNPPYTVIGALNQRSADFFAPVYDAIDAPVLKVPIEVAEMIKYASNSYHALKICFANEVGRLCKSAGVDSHLLMDIFCKDDKLNTSKAYLKPGFAFGGSCLPKDVRALSYYARSVDQEVPVLESLIPSNKVHLNEAIKMITRGGRRSVGMLGLAFKSGTDDLRESPLVSLVEYLIGRGFPVKIFDANVRISSLFGANRQFIESEIPHIDKLMVDDLGELVSFADILVVGQKSIDLHGFDLNGKEVIELDRMSEKPADAEVQGICW</sequence>
<feature type="binding site" evidence="9">
    <location>
        <position position="324"/>
    </location>
    <ligand>
        <name>substrate</name>
    </ligand>
</feature>
<dbReference type="SUPFAM" id="SSF52413">
    <property type="entry name" value="UDP-glucose/GDP-mannose dehydrogenase C-terminal domain"/>
    <property type="match status" value="1"/>
</dbReference>
<dbReference type="AlphaFoldDB" id="A0A532V2X7"/>
<evidence type="ECO:0000256" key="10">
    <source>
        <dbReference type="PIRSR" id="PIRSR500134-3"/>
    </source>
</evidence>
<dbReference type="EC" id="1.1.1.22" evidence="3 7"/>
<feature type="binding site" evidence="10">
    <location>
        <position position="35"/>
    </location>
    <ligand>
        <name>NAD(+)</name>
        <dbReference type="ChEBI" id="CHEBI:57540"/>
    </ligand>
</feature>
<evidence type="ECO:0000256" key="7">
    <source>
        <dbReference type="PIRNR" id="PIRNR000124"/>
    </source>
</evidence>
<dbReference type="UniPathway" id="UPA00038">
    <property type="reaction ID" value="UER00491"/>
</dbReference>
<gene>
    <name evidence="12" type="ORF">CEE37_03030</name>
</gene>
<dbReference type="InterPro" id="IPR001732">
    <property type="entry name" value="UDP-Glc/GDP-Man_DH_N"/>
</dbReference>
<feature type="binding site" evidence="9">
    <location>
        <position position="210"/>
    </location>
    <ligand>
        <name>substrate</name>
    </ligand>
</feature>
<dbReference type="Gene3D" id="1.20.5.170">
    <property type="match status" value="1"/>
</dbReference>
<dbReference type="PANTHER" id="PTHR43750">
    <property type="entry name" value="UDP-GLUCOSE 6-DEHYDROGENASE TUAD"/>
    <property type="match status" value="1"/>
</dbReference>
<evidence type="ECO:0000256" key="6">
    <source>
        <dbReference type="ARBA" id="ARBA00047473"/>
    </source>
</evidence>
<evidence type="ECO:0000256" key="4">
    <source>
        <dbReference type="ARBA" id="ARBA00023002"/>
    </source>
</evidence>
<dbReference type="SUPFAM" id="SSF51735">
    <property type="entry name" value="NAD(P)-binding Rossmann-fold domains"/>
    <property type="match status" value="1"/>
</dbReference>
<accession>A0A532V2X7</accession>
<feature type="binding site" evidence="9">
    <location>
        <begin position="257"/>
        <end position="261"/>
    </location>
    <ligand>
        <name>substrate</name>
    </ligand>
</feature>
<feature type="binding site" evidence="10">
    <location>
        <position position="271"/>
    </location>
    <ligand>
        <name>NAD(+)</name>
        <dbReference type="ChEBI" id="CHEBI:57540"/>
    </ligand>
</feature>
<evidence type="ECO:0000256" key="9">
    <source>
        <dbReference type="PIRSR" id="PIRSR500134-2"/>
    </source>
</evidence>
<feature type="binding site" evidence="9">
    <location>
        <position position="265"/>
    </location>
    <ligand>
        <name>substrate</name>
    </ligand>
</feature>
<dbReference type="InterPro" id="IPR008927">
    <property type="entry name" value="6-PGluconate_DH-like_C_sf"/>
</dbReference>
<evidence type="ECO:0000256" key="2">
    <source>
        <dbReference type="ARBA" id="ARBA00006601"/>
    </source>
</evidence>
<dbReference type="GO" id="GO:0000271">
    <property type="term" value="P:polysaccharide biosynthetic process"/>
    <property type="evidence" value="ECO:0007669"/>
    <property type="project" value="InterPro"/>
</dbReference>
<dbReference type="PANTHER" id="PTHR43750:SF1">
    <property type="entry name" value="GDP-MANNOSE 6-DEHYDROGENASE"/>
    <property type="match status" value="1"/>
</dbReference>
<evidence type="ECO:0000256" key="3">
    <source>
        <dbReference type="ARBA" id="ARBA00012954"/>
    </source>
</evidence>
<feature type="binding site" evidence="10">
    <location>
        <position position="30"/>
    </location>
    <ligand>
        <name>NAD(+)</name>
        <dbReference type="ChEBI" id="CHEBI:57540"/>
    </ligand>
</feature>
<keyword evidence="4 7" id="KW-0560">Oxidoreductase</keyword>
<dbReference type="NCBIfam" id="TIGR03026">
    <property type="entry name" value="NDP-sugDHase"/>
    <property type="match status" value="1"/>
</dbReference>
<evidence type="ECO:0000313" key="12">
    <source>
        <dbReference type="EMBL" id="TKJ41553.1"/>
    </source>
</evidence>
<name>A0A532V2X7_UNCL8</name>
<comment type="catalytic activity">
    <reaction evidence="6 7">
        <text>UDP-alpha-D-glucose + 2 NAD(+) + H2O = UDP-alpha-D-glucuronate + 2 NADH + 3 H(+)</text>
        <dbReference type="Rhea" id="RHEA:23596"/>
        <dbReference type="ChEBI" id="CHEBI:15377"/>
        <dbReference type="ChEBI" id="CHEBI:15378"/>
        <dbReference type="ChEBI" id="CHEBI:57540"/>
        <dbReference type="ChEBI" id="CHEBI:57945"/>
        <dbReference type="ChEBI" id="CHEBI:58052"/>
        <dbReference type="ChEBI" id="CHEBI:58885"/>
        <dbReference type="EC" id="1.1.1.22"/>
    </reaction>
</comment>
<comment type="caution">
    <text evidence="12">The sequence shown here is derived from an EMBL/GenBank/DDBJ whole genome shotgun (WGS) entry which is preliminary data.</text>
</comment>
<evidence type="ECO:0000256" key="8">
    <source>
        <dbReference type="PIRSR" id="PIRSR500134-1"/>
    </source>
</evidence>
<dbReference type="GO" id="GO:0006065">
    <property type="term" value="P:UDP-glucuronate biosynthetic process"/>
    <property type="evidence" value="ECO:0007669"/>
    <property type="project" value="UniProtKB-UniPathway"/>
</dbReference>
<evidence type="ECO:0000313" key="13">
    <source>
        <dbReference type="Proteomes" id="UP000319619"/>
    </source>
</evidence>
<evidence type="ECO:0000256" key="1">
    <source>
        <dbReference type="ARBA" id="ARBA00004701"/>
    </source>
</evidence>
<feature type="binding site" evidence="10">
    <location>
        <position position="124"/>
    </location>
    <ligand>
        <name>NAD(+)</name>
        <dbReference type="ChEBI" id="CHEBI:57540"/>
    </ligand>
</feature>
<dbReference type="InterPro" id="IPR017476">
    <property type="entry name" value="UDP-Glc/GDP-Man"/>
</dbReference>
<feature type="binding site" evidence="10">
    <location>
        <position position="331"/>
    </location>
    <ligand>
        <name>NAD(+)</name>
        <dbReference type="ChEBI" id="CHEBI:57540"/>
    </ligand>
</feature>
<reference evidence="12 13" key="1">
    <citation type="submission" date="2017-06" db="EMBL/GenBank/DDBJ databases">
        <title>Novel microbial phyla capable of carbon fixation and sulfur reduction in deep-sea sediments.</title>
        <authorList>
            <person name="Huang J."/>
            <person name="Baker B."/>
            <person name="Wang Y."/>
        </authorList>
    </citation>
    <scope>NUCLEOTIDE SEQUENCE [LARGE SCALE GENOMIC DNA]</scope>
    <source>
        <strain evidence="12">B3_LCP</strain>
    </source>
</reference>
<feature type="active site" description="Nucleophile" evidence="8">
    <location>
        <position position="268"/>
    </location>
</feature>
<dbReference type="Gene3D" id="3.40.50.720">
    <property type="entry name" value="NAD(P)-binding Rossmann-like Domain"/>
    <property type="match status" value="2"/>
</dbReference>
<dbReference type="Pfam" id="PF03721">
    <property type="entry name" value="UDPG_MGDP_dh_N"/>
    <property type="match status" value="1"/>
</dbReference>
<dbReference type="Pfam" id="PF00984">
    <property type="entry name" value="UDPG_MGDP_dh"/>
    <property type="match status" value="1"/>
</dbReference>
<organism evidence="12 13">
    <name type="scientific">candidate division LCP-89 bacterium B3_LCP</name>
    <dbReference type="NCBI Taxonomy" id="2012998"/>
    <lineage>
        <taxon>Bacteria</taxon>
        <taxon>Pseudomonadati</taxon>
        <taxon>Bacteria division LCP-89</taxon>
    </lineage>
</organism>
<feature type="binding site" evidence="10">
    <location>
        <position position="86"/>
    </location>
    <ligand>
        <name>NAD(+)</name>
        <dbReference type="ChEBI" id="CHEBI:57540"/>
    </ligand>
</feature>
<dbReference type="InterPro" id="IPR014026">
    <property type="entry name" value="UDP-Glc/GDP-Man_DH_dimer"/>
</dbReference>
<dbReference type="InterPro" id="IPR036220">
    <property type="entry name" value="UDP-Glc/GDP-Man_DH_C_sf"/>
</dbReference>
<feature type="binding site" evidence="9">
    <location>
        <begin position="158"/>
        <end position="161"/>
    </location>
    <ligand>
        <name>substrate</name>
    </ligand>
</feature>
<feature type="domain" description="UDP-glucose/GDP-mannose dehydrogenase C-terminal" evidence="11">
    <location>
        <begin position="317"/>
        <end position="418"/>
    </location>
</feature>
<dbReference type="PIRSF" id="PIRSF500134">
    <property type="entry name" value="UDPglc_DH_bac"/>
    <property type="match status" value="1"/>
</dbReference>
<dbReference type="SMART" id="SM00984">
    <property type="entry name" value="UDPG_MGDP_dh_C"/>
    <property type="match status" value="1"/>
</dbReference>